<evidence type="ECO:0000313" key="3">
    <source>
        <dbReference type="EMBL" id="KAF9472083.1"/>
    </source>
</evidence>
<proteinExistence type="predicted"/>
<dbReference type="AlphaFoldDB" id="A0A9P5YLN1"/>
<dbReference type="Proteomes" id="UP000807469">
    <property type="component" value="Unassembled WGS sequence"/>
</dbReference>
<evidence type="ECO:0000313" key="4">
    <source>
        <dbReference type="Proteomes" id="UP000807469"/>
    </source>
</evidence>
<dbReference type="Gene3D" id="1.10.510.10">
    <property type="entry name" value="Transferase(Phosphotransferase) domain 1"/>
    <property type="match status" value="1"/>
</dbReference>
<gene>
    <name evidence="3" type="ORF">BDN70DRAFT_925855</name>
</gene>
<reference evidence="3" key="1">
    <citation type="submission" date="2020-11" db="EMBL/GenBank/DDBJ databases">
        <authorList>
            <consortium name="DOE Joint Genome Institute"/>
            <person name="Ahrendt S."/>
            <person name="Riley R."/>
            <person name="Andreopoulos W."/>
            <person name="Labutti K."/>
            <person name="Pangilinan J."/>
            <person name="Ruiz-Duenas F.J."/>
            <person name="Barrasa J.M."/>
            <person name="Sanchez-Garcia M."/>
            <person name="Camarero S."/>
            <person name="Miyauchi S."/>
            <person name="Serrano A."/>
            <person name="Linde D."/>
            <person name="Babiker R."/>
            <person name="Drula E."/>
            <person name="Ayuso-Fernandez I."/>
            <person name="Pacheco R."/>
            <person name="Padilla G."/>
            <person name="Ferreira P."/>
            <person name="Barriuso J."/>
            <person name="Kellner H."/>
            <person name="Castanera R."/>
            <person name="Alfaro M."/>
            <person name="Ramirez L."/>
            <person name="Pisabarro A.G."/>
            <person name="Kuo A."/>
            <person name="Tritt A."/>
            <person name="Lipzen A."/>
            <person name="He G."/>
            <person name="Yan M."/>
            <person name="Ng V."/>
            <person name="Cullen D."/>
            <person name="Martin F."/>
            <person name="Rosso M.-N."/>
            <person name="Henrissat B."/>
            <person name="Hibbett D."/>
            <person name="Martinez A.T."/>
            <person name="Grigoriev I.V."/>
        </authorList>
    </citation>
    <scope>NUCLEOTIDE SEQUENCE</scope>
    <source>
        <strain evidence="3">CIRM-BRFM 674</strain>
    </source>
</reference>
<evidence type="ECO:0000259" key="2">
    <source>
        <dbReference type="PROSITE" id="PS50011"/>
    </source>
</evidence>
<dbReference type="PANTHER" id="PTHR11909">
    <property type="entry name" value="CASEIN KINASE-RELATED"/>
    <property type="match status" value="1"/>
</dbReference>
<dbReference type="Pfam" id="PF00069">
    <property type="entry name" value="Pkinase"/>
    <property type="match status" value="1"/>
</dbReference>
<dbReference type="OrthoDB" id="5979581at2759"/>
<protein>
    <submittedName>
        <fullName evidence="3">Kinase-like protein</fullName>
    </submittedName>
</protein>
<keyword evidence="3" id="KW-0418">Kinase</keyword>
<keyword evidence="3" id="KW-0808">Transferase</keyword>
<feature type="signal peptide" evidence="1">
    <location>
        <begin position="1"/>
        <end position="21"/>
    </location>
</feature>
<organism evidence="3 4">
    <name type="scientific">Pholiota conissans</name>
    <dbReference type="NCBI Taxonomy" id="109636"/>
    <lineage>
        <taxon>Eukaryota</taxon>
        <taxon>Fungi</taxon>
        <taxon>Dikarya</taxon>
        <taxon>Basidiomycota</taxon>
        <taxon>Agaricomycotina</taxon>
        <taxon>Agaricomycetes</taxon>
        <taxon>Agaricomycetidae</taxon>
        <taxon>Agaricales</taxon>
        <taxon>Agaricineae</taxon>
        <taxon>Strophariaceae</taxon>
        <taxon>Pholiota</taxon>
    </lineage>
</organism>
<dbReference type="SUPFAM" id="SSF56112">
    <property type="entry name" value="Protein kinase-like (PK-like)"/>
    <property type="match status" value="1"/>
</dbReference>
<name>A0A9P5YLN1_9AGAR</name>
<dbReference type="EMBL" id="MU155581">
    <property type="protein sequence ID" value="KAF9472083.1"/>
    <property type="molecule type" value="Genomic_DNA"/>
</dbReference>
<keyword evidence="1" id="KW-0732">Signal</keyword>
<evidence type="ECO:0000256" key="1">
    <source>
        <dbReference type="SAM" id="SignalP"/>
    </source>
</evidence>
<dbReference type="GO" id="GO:0005524">
    <property type="term" value="F:ATP binding"/>
    <property type="evidence" value="ECO:0007669"/>
    <property type="project" value="InterPro"/>
</dbReference>
<dbReference type="PROSITE" id="PS50011">
    <property type="entry name" value="PROTEIN_KINASE_DOM"/>
    <property type="match status" value="1"/>
</dbReference>
<keyword evidence="4" id="KW-1185">Reference proteome</keyword>
<dbReference type="InterPro" id="IPR011009">
    <property type="entry name" value="Kinase-like_dom_sf"/>
</dbReference>
<dbReference type="GO" id="GO:0004672">
    <property type="term" value="F:protein kinase activity"/>
    <property type="evidence" value="ECO:0007669"/>
    <property type="project" value="InterPro"/>
</dbReference>
<dbReference type="InterPro" id="IPR000719">
    <property type="entry name" value="Prot_kinase_dom"/>
</dbReference>
<sequence length="454" mass="52066">MHQTPPQWRLLPANALYGILARLYTLCLQDENDDDDVHYCSLRNPCSSAADVFRSIYNFGLVSSQWNLAVLAFRDLEKYRFLRSVEEVYYPNPRHINAMIRSAALFQRYRVVRTIDTECGDRGVFEAYDYGQPGGCRAGANVIVKAWLDPEDPECLMERRVYEALAAHTIGGVPTLQKNTYEERCGVYALVLEKLGPSLDDVLNLVPSRRLDGRMVLALAMQMLDRYEAIHDLGIVHNGVKPGNICLSTSSKRPFQLNLIDFGLSFSYTNEDTPLPSDIRYDPIGNRQFLSIHGHLGITQSQRDDLESLGYLFSFLHHGHLPWDASSTQYPQRDLRTHSNTHLVGARIWQIKIATPASVLFRDMDPAFLHFWKDVKSMAFGERPAYARLRGYFVHAWKELELEMKYEGNLDGVVGRPGEVDWLKFYERLRVGEEERRKLEEVKFQRLLDAASAI</sequence>
<feature type="domain" description="Protein kinase" evidence="2">
    <location>
        <begin position="94"/>
        <end position="398"/>
    </location>
</feature>
<accession>A0A9P5YLN1</accession>
<comment type="caution">
    <text evidence="3">The sequence shown here is derived from an EMBL/GenBank/DDBJ whole genome shotgun (WGS) entry which is preliminary data.</text>
</comment>
<feature type="chain" id="PRO_5040379584" evidence="1">
    <location>
        <begin position="22"/>
        <end position="454"/>
    </location>
</feature>
<dbReference type="InterPro" id="IPR050235">
    <property type="entry name" value="CK1_Ser-Thr_kinase"/>
</dbReference>